<protein>
    <submittedName>
        <fullName evidence="1">Tagaturonate epimerase family protein</fullName>
    </submittedName>
</protein>
<name>A0A8F9XIV8_9BACT</name>
<proteinExistence type="predicted"/>
<accession>A0A8F9XIV8</accession>
<dbReference type="KEGG" id="ole:K0B96_10720"/>
<dbReference type="Proteomes" id="UP000825051">
    <property type="component" value="Chromosome"/>
</dbReference>
<organism evidence="1 2">
    <name type="scientific">Horticoccus luteus</name>
    <dbReference type="NCBI Taxonomy" id="2862869"/>
    <lineage>
        <taxon>Bacteria</taxon>
        <taxon>Pseudomonadati</taxon>
        <taxon>Verrucomicrobiota</taxon>
        <taxon>Opitutia</taxon>
        <taxon>Opitutales</taxon>
        <taxon>Opitutaceae</taxon>
        <taxon>Horticoccus</taxon>
    </lineage>
</organism>
<dbReference type="EMBL" id="CP080507">
    <property type="protein sequence ID" value="QYM80815.1"/>
    <property type="molecule type" value="Genomic_DNA"/>
</dbReference>
<dbReference type="AlphaFoldDB" id="A0A8F9XIV8"/>
<keyword evidence="2" id="KW-1185">Reference proteome</keyword>
<dbReference type="Pfam" id="PF16257">
    <property type="entry name" value="UxaE"/>
    <property type="match status" value="1"/>
</dbReference>
<evidence type="ECO:0000313" key="2">
    <source>
        <dbReference type="Proteomes" id="UP000825051"/>
    </source>
</evidence>
<sequence length="629" mass="68029">MLNTNAINSFLRQHDLRIAQNPCVSPDFCLDWAALSARLVAGGAIKEWPKSHFATAAGEWTLLEDEGTGDCAWRLTTQAANGAGGVLTGGVRVGGGTMVFPATWENLLRLKNLVQEHDAGATIFPTSGAQLGRSTLGIGARFTTLHWPAVDWAMSALDLGVTANQNSIPRELVYDVNAMLEGRLDSVPFPFIGTNVPEGHQGQSVEGMSHGCVLAKLKSGFHQRRIAWSFNADHQPIGGKFDAREDDLVRGCLLASYITFDLSPELALNRPAVIADVPAAIVQQTRARVAQAGLALDDAAFGRLLGTVWPAMLKMKQRDDKYATARAAAFTTDIGRTYLRELSIDELPGLTTPETTAVMLALCEVLEMPVNFVAPAFGFQKNMPYPDNAALRTLIARQWAVCEKFGVSIGFHSGSGKSAENYRVMGEVTGSRLEIKTSGRYTYEMGVAIAQSRTAADQALWRDWYRFTLEMALAGAFSNDATEQKMARTFIVDPLVKCGSPLAHDDALLFGSPEATRAALEALPASPEHMFFFEYNFLYVLAAGGRPAKSSLGDHSPAGYQQRARFYAISPETQLLYAKGVARYIVFLAEATGLVPEETCASAKARLDGYATFAALVDEISEAPVAATR</sequence>
<evidence type="ECO:0000313" key="1">
    <source>
        <dbReference type="EMBL" id="QYM80815.1"/>
    </source>
</evidence>
<reference evidence="1" key="1">
    <citation type="submission" date="2021-08" db="EMBL/GenBank/DDBJ databases">
        <title>Genome of a novel bacterium of the phylum Verrucomicrobia, Oleiharenicola sp. KSB-15.</title>
        <authorList>
            <person name="Chung J.-H."/>
            <person name="Ahn J.-H."/>
            <person name="Yoon Y."/>
            <person name="Kim D.-Y."/>
            <person name="An S.-H."/>
            <person name="Park I."/>
            <person name="Yeon J."/>
        </authorList>
    </citation>
    <scope>NUCLEOTIDE SEQUENCE</scope>
    <source>
        <strain evidence="1">KSB-15</strain>
    </source>
</reference>
<dbReference type="InterPro" id="IPR032586">
    <property type="entry name" value="UxaE"/>
</dbReference>
<gene>
    <name evidence="1" type="ORF">K0B96_10720</name>
</gene>
<dbReference type="GO" id="GO:0016853">
    <property type="term" value="F:isomerase activity"/>
    <property type="evidence" value="ECO:0007669"/>
    <property type="project" value="InterPro"/>
</dbReference>